<evidence type="ECO:0000256" key="8">
    <source>
        <dbReference type="ARBA" id="ARBA00022776"/>
    </source>
</evidence>
<protein>
    <recommendedName>
        <fullName evidence="4">Condensin complex subunit 2</fullName>
    </recommendedName>
</protein>
<keyword evidence="5" id="KW-0158">Chromosome</keyword>
<evidence type="ECO:0000256" key="9">
    <source>
        <dbReference type="ARBA" id="ARBA00023067"/>
    </source>
</evidence>
<dbReference type="AlphaFoldDB" id="A0A1R2B873"/>
<dbReference type="OrthoDB" id="362021at2759"/>
<dbReference type="GO" id="GO:0003682">
    <property type="term" value="F:chromatin binding"/>
    <property type="evidence" value="ECO:0007669"/>
    <property type="project" value="TreeGrafter"/>
</dbReference>
<dbReference type="GO" id="GO:0005737">
    <property type="term" value="C:cytoplasm"/>
    <property type="evidence" value="ECO:0007669"/>
    <property type="project" value="UniProtKB-SubCell"/>
</dbReference>
<dbReference type="PANTHER" id="PTHR13108">
    <property type="entry name" value="CONDENSIN COMPLEX SUBUNIT 2"/>
    <property type="match status" value="1"/>
</dbReference>
<keyword evidence="12" id="KW-1185">Reference proteome</keyword>
<comment type="subcellular location">
    <subcellularLocation>
        <location evidence="1">Chromosome</location>
    </subcellularLocation>
    <subcellularLocation>
        <location evidence="2">Cytoplasm</location>
    </subcellularLocation>
</comment>
<evidence type="ECO:0000256" key="6">
    <source>
        <dbReference type="ARBA" id="ARBA00022490"/>
    </source>
</evidence>
<sequence length="499" mass="57279">MSTATNLINESSTLQSEGLEKFQKTVMLLLKNKVNKTNAFENRMIDEIDKIFLLARTNFGEEQWRHFSIVIDACGKIYGYCVDHLHEEAFKILGGVNRTIDLEQFSDLRAPILARKNMQGGSTLEQNEWAINFKEFDRCLKSDPFFSAMSKKFNSSIASSMLLNNTNINAELDLVLTPDDKVIGKEKNPKMAEVNLEGIVTFSENELVKMDLSRKFLDIESHLKLPTIDSQLFDAFWNNLNGNVDIPEALNDSVSSVNEEVSQEVLDDNMDYSRPEITLEERIVNDVNLNFLENSSKVFFPKNSIVTGVTQKVKKRKRKERVKDEIKNEPYCILKIEEDTEEKNILSPEERARYYRDRGSKNIEKGYKESRLGQLFTRHGKFVGISLLEHGEKAEVLENPEPLSIDPFIEPISYEPLPKSQNFMNTNNIKFIKDSFWKAIENNKTTDFLSLISYLPSEATEGEIEHLSVHTCFVTMLHLANEHSLTLEKSSDCNFLIKK</sequence>
<comment type="similarity">
    <text evidence="3">Belongs to the CND2 (condensin subunit 2) family.</text>
</comment>
<evidence type="ECO:0000256" key="5">
    <source>
        <dbReference type="ARBA" id="ARBA00022454"/>
    </source>
</evidence>
<evidence type="ECO:0000256" key="10">
    <source>
        <dbReference type="ARBA" id="ARBA00023306"/>
    </source>
</evidence>
<name>A0A1R2B873_9CILI</name>
<accession>A0A1R2B873</accession>
<evidence type="ECO:0000256" key="2">
    <source>
        <dbReference type="ARBA" id="ARBA00004496"/>
    </source>
</evidence>
<keyword evidence="6" id="KW-0963">Cytoplasm</keyword>
<organism evidence="11 12">
    <name type="scientific">Stentor coeruleus</name>
    <dbReference type="NCBI Taxonomy" id="5963"/>
    <lineage>
        <taxon>Eukaryota</taxon>
        <taxon>Sar</taxon>
        <taxon>Alveolata</taxon>
        <taxon>Ciliophora</taxon>
        <taxon>Postciliodesmatophora</taxon>
        <taxon>Heterotrichea</taxon>
        <taxon>Heterotrichida</taxon>
        <taxon>Stentoridae</taxon>
        <taxon>Stentor</taxon>
    </lineage>
</organism>
<keyword evidence="9" id="KW-0226">DNA condensation</keyword>
<gene>
    <name evidence="11" type="ORF">SteCoe_28580</name>
</gene>
<evidence type="ECO:0000313" key="12">
    <source>
        <dbReference type="Proteomes" id="UP000187209"/>
    </source>
</evidence>
<keyword evidence="10" id="KW-0131">Cell cycle</keyword>
<evidence type="ECO:0000256" key="4">
    <source>
        <dbReference type="ARBA" id="ARBA00016065"/>
    </source>
</evidence>
<dbReference type="GO" id="GO:0007076">
    <property type="term" value="P:mitotic chromosome condensation"/>
    <property type="evidence" value="ECO:0007669"/>
    <property type="project" value="InterPro"/>
</dbReference>
<keyword evidence="7" id="KW-0132">Cell division</keyword>
<evidence type="ECO:0000256" key="3">
    <source>
        <dbReference type="ARBA" id="ARBA00009471"/>
    </source>
</evidence>
<reference evidence="11 12" key="1">
    <citation type="submission" date="2016-11" db="EMBL/GenBank/DDBJ databases">
        <title>The macronuclear genome of Stentor coeruleus: a giant cell with tiny introns.</title>
        <authorList>
            <person name="Slabodnick M."/>
            <person name="Ruby J.G."/>
            <person name="Reiff S.B."/>
            <person name="Swart E.C."/>
            <person name="Gosai S."/>
            <person name="Prabakaran S."/>
            <person name="Witkowska E."/>
            <person name="Larue G.E."/>
            <person name="Fisher S."/>
            <person name="Freeman R.M."/>
            <person name="Gunawardena J."/>
            <person name="Chu W."/>
            <person name="Stover N.A."/>
            <person name="Gregory B.D."/>
            <person name="Nowacki M."/>
            <person name="Derisi J."/>
            <person name="Roy S.W."/>
            <person name="Marshall W.F."/>
            <person name="Sood P."/>
        </authorList>
    </citation>
    <scope>NUCLEOTIDE SEQUENCE [LARGE SCALE GENOMIC DNA]</scope>
    <source>
        <strain evidence="11">WM001</strain>
    </source>
</reference>
<dbReference type="EMBL" id="MPUH01000867">
    <property type="protein sequence ID" value="OMJ72865.1"/>
    <property type="molecule type" value="Genomic_DNA"/>
</dbReference>
<evidence type="ECO:0000313" key="11">
    <source>
        <dbReference type="EMBL" id="OMJ72865.1"/>
    </source>
</evidence>
<dbReference type="InterPro" id="IPR022816">
    <property type="entry name" value="Condensin_barren_su2"/>
</dbReference>
<proteinExistence type="inferred from homology"/>
<dbReference type="GO" id="GO:0051301">
    <property type="term" value="P:cell division"/>
    <property type="evidence" value="ECO:0007669"/>
    <property type="project" value="UniProtKB-KW"/>
</dbReference>
<dbReference type="Pfam" id="PF05786">
    <property type="entry name" value="Cnd2"/>
    <property type="match status" value="2"/>
</dbReference>
<evidence type="ECO:0000256" key="7">
    <source>
        <dbReference type="ARBA" id="ARBA00022618"/>
    </source>
</evidence>
<comment type="caution">
    <text evidence="11">The sequence shown here is derived from an EMBL/GenBank/DDBJ whole genome shotgun (WGS) entry which is preliminary data.</text>
</comment>
<dbReference type="GO" id="GO:0000796">
    <property type="term" value="C:condensin complex"/>
    <property type="evidence" value="ECO:0007669"/>
    <property type="project" value="InterPro"/>
</dbReference>
<evidence type="ECO:0000256" key="1">
    <source>
        <dbReference type="ARBA" id="ARBA00004286"/>
    </source>
</evidence>
<keyword evidence="8" id="KW-0498">Mitosis</keyword>
<dbReference type="PANTHER" id="PTHR13108:SF9">
    <property type="entry name" value="CONDENSIN COMPLEX SUBUNIT 2"/>
    <property type="match status" value="1"/>
</dbReference>
<dbReference type="Proteomes" id="UP000187209">
    <property type="component" value="Unassembled WGS sequence"/>
</dbReference>